<reference evidence="12 13" key="1">
    <citation type="journal article" date="2015" name="Annu Rev Anim Biosci">
        <title>The Genome 10K Project: a way forward.</title>
        <authorList>
            <person name="Koepfli K.P."/>
            <person name="Paten B."/>
            <person name="O'Brien S.J."/>
            <person name="Koepfli K.P."/>
            <person name="Paten B."/>
            <person name="Antunes A."/>
            <person name="Belov K."/>
            <person name="Bustamante C."/>
            <person name="Castoe T.A."/>
            <person name="Clawson H."/>
            <person name="Crawford A.J."/>
            <person name="Diekhans M."/>
            <person name="Distel D."/>
            <person name="Durbin R."/>
            <person name="Earl D."/>
            <person name="Fujita M.K."/>
            <person name="Gamble T."/>
            <person name="Georges A."/>
            <person name="Gemmell N."/>
            <person name="Gilbert M.T."/>
            <person name="Graves J.M."/>
            <person name="Green R.E."/>
            <person name="Hickey G."/>
            <person name="Jarvis E.D."/>
            <person name="Johnson W."/>
            <person name="Komissarov A."/>
            <person name="Korf I."/>
            <person name="Kuhn R."/>
            <person name="Larkin D.M."/>
            <person name="Lewin H."/>
            <person name="Lopez J.V."/>
            <person name="Ma J."/>
            <person name="Marques-Bonet T."/>
            <person name="Miller W."/>
            <person name="Murphy R."/>
            <person name="Pevzner P."/>
            <person name="Shapiro B."/>
            <person name="Steiner C."/>
            <person name="Tamazian G."/>
            <person name="Venkatesh B."/>
            <person name="Wang J."/>
            <person name="Wayne R."/>
            <person name="Wiley E."/>
            <person name="Yang H."/>
            <person name="Zhang G."/>
            <person name="Haussler D."/>
            <person name="Ryder O."/>
            <person name="O'Brien S.J."/>
        </authorList>
    </citation>
    <scope>NUCLEOTIDE SEQUENCE</scope>
</reference>
<proteinExistence type="inferred from homology"/>
<evidence type="ECO:0000256" key="6">
    <source>
        <dbReference type="ARBA" id="ARBA00022525"/>
    </source>
</evidence>
<dbReference type="CTD" id="346"/>
<dbReference type="Proteomes" id="UP000472240">
    <property type="component" value="Chromosome 15"/>
</dbReference>
<dbReference type="OMA" id="KWQWFWG"/>
<dbReference type="GeneTree" id="ENSGT00390000015914"/>
<sequence length="127" mass="14946">MLRSGRRPWALPFLCLCVVVLACVVECQKKVFAGTLSPPPELVSSSWNQVRSRMTKLLEPLVTRTREKWQWFQVPRTFQGFVQTYYDDHLRDLVPRTQAWLWSSKDSLLKTAHNLCPQFLCQDRNQH</sequence>
<dbReference type="PANTHER" id="PTHR32288:SF0">
    <property type="entry name" value="APOLIPOPROTEIN C-IV"/>
    <property type="match status" value="1"/>
</dbReference>
<comment type="function">
    <text evidence="1">May participate in lipoprotein metabolism.</text>
</comment>
<protein>
    <recommendedName>
        <fullName evidence="4">Apolipoprotein C-IV</fullName>
    </recommendedName>
    <alternativeName>
        <fullName evidence="9">Apolipoprotein C4</fullName>
    </alternativeName>
</protein>
<dbReference type="KEGG" id="rfq:117034345"/>
<dbReference type="Ensembl" id="ENSRFET00010009388.1">
    <property type="protein sequence ID" value="ENSRFEP00010008544.1"/>
    <property type="gene ID" value="ENSRFEG00010005837.1"/>
</dbReference>
<evidence type="ECO:0000313" key="14">
    <source>
        <dbReference type="Proteomes" id="UP000585614"/>
    </source>
</evidence>
<evidence type="ECO:0000256" key="2">
    <source>
        <dbReference type="ARBA" id="ARBA00004613"/>
    </source>
</evidence>
<accession>A0A671E595</accession>
<name>A0A671E595_RHIFE</name>
<reference evidence="11 14" key="4">
    <citation type="journal article" date="2020" name="Nature">
        <title>Six reference-quality genomes reveal evolution of bat adaptations.</title>
        <authorList>
            <person name="Jebb D."/>
            <person name="Huang Z."/>
            <person name="Pippel M."/>
            <person name="Hughes G.M."/>
            <person name="Lavrichenko K."/>
            <person name="Devanna P."/>
            <person name="Winkler S."/>
            <person name="Jermiin L.S."/>
            <person name="Skirmuntt E.C."/>
            <person name="Katzourakis A."/>
            <person name="Burkitt-Gray L."/>
            <person name="Ray D.A."/>
            <person name="Sullivan K.A.M."/>
            <person name="Roscito J.G."/>
            <person name="Kirilenko B.M."/>
            <person name="Davalos L.M."/>
            <person name="Corthals A.P."/>
            <person name="Power M.L."/>
            <person name="Jones G."/>
            <person name="Ransome R.D."/>
            <person name="Dechmann D.K.N."/>
            <person name="Locatelli A.G."/>
            <person name="Puechmaille S.J."/>
            <person name="Fedrigo O."/>
            <person name="Jarvis E.D."/>
            <person name="Hiller M."/>
            <person name="Vernes S.C."/>
            <person name="Myers E.W."/>
            <person name="Teeling E.C."/>
        </authorList>
    </citation>
    <scope>NUCLEOTIDE SEQUENCE [LARGE SCALE GENOMIC DNA]</scope>
    <source>
        <strain evidence="11">MRhiFer1</strain>
        <tissue evidence="11">Lung</tissue>
    </source>
</reference>
<dbReference type="GO" id="GO:0034364">
    <property type="term" value="C:high-density lipoprotein particle"/>
    <property type="evidence" value="ECO:0007669"/>
    <property type="project" value="Ensembl"/>
</dbReference>
<dbReference type="Pfam" id="PF15119">
    <property type="entry name" value="APOC4"/>
    <property type="match status" value="1"/>
</dbReference>
<evidence type="ECO:0000256" key="7">
    <source>
        <dbReference type="ARBA" id="ARBA00022729"/>
    </source>
</evidence>
<dbReference type="AlphaFoldDB" id="A0A671E595"/>
<dbReference type="InterPro" id="IPR028120">
    <property type="entry name" value="APOC4"/>
</dbReference>
<evidence type="ECO:0000256" key="8">
    <source>
        <dbReference type="ARBA" id="ARBA00023055"/>
    </source>
</evidence>
<dbReference type="GO" id="GO:0019915">
    <property type="term" value="P:lipid storage"/>
    <property type="evidence" value="ECO:0007669"/>
    <property type="project" value="Ensembl"/>
</dbReference>
<evidence type="ECO:0000313" key="13">
    <source>
        <dbReference type="Proteomes" id="UP000472240"/>
    </source>
</evidence>
<gene>
    <name evidence="12" type="primary">APOC4</name>
    <name evidence="11" type="ORF">mRhiFer1_000852</name>
</gene>
<dbReference type="Proteomes" id="UP000585614">
    <property type="component" value="Unassembled WGS sequence"/>
</dbReference>
<evidence type="ECO:0000313" key="12">
    <source>
        <dbReference type="Ensembl" id="ENSRFEP00010008544.1"/>
    </source>
</evidence>
<dbReference type="GO" id="GO:0010890">
    <property type="term" value="P:positive regulation of triglyceride storage"/>
    <property type="evidence" value="ECO:0007669"/>
    <property type="project" value="TreeGrafter"/>
</dbReference>
<dbReference type="GO" id="GO:0034361">
    <property type="term" value="C:very-low-density lipoprotein particle"/>
    <property type="evidence" value="ECO:0007669"/>
    <property type="project" value="Ensembl"/>
</dbReference>
<dbReference type="GO" id="GO:0006869">
    <property type="term" value="P:lipid transport"/>
    <property type="evidence" value="ECO:0007669"/>
    <property type="project" value="UniProtKB-KW"/>
</dbReference>
<evidence type="ECO:0000256" key="9">
    <source>
        <dbReference type="ARBA" id="ARBA00031172"/>
    </source>
</evidence>
<dbReference type="PANTHER" id="PTHR32288">
    <property type="entry name" value="APOLIPOPROTEIN C-IV"/>
    <property type="match status" value="1"/>
</dbReference>
<feature type="signal peptide" evidence="10">
    <location>
        <begin position="1"/>
        <end position="27"/>
    </location>
</feature>
<evidence type="ECO:0000256" key="10">
    <source>
        <dbReference type="SAM" id="SignalP"/>
    </source>
</evidence>
<dbReference type="OrthoDB" id="9449255at2759"/>
<dbReference type="GO" id="GO:0070328">
    <property type="term" value="P:triglyceride homeostasis"/>
    <property type="evidence" value="ECO:0007669"/>
    <property type="project" value="Ensembl"/>
</dbReference>
<dbReference type="EMBL" id="JACAGC010000022">
    <property type="protein sequence ID" value="KAF6287514.1"/>
    <property type="molecule type" value="Genomic_DNA"/>
</dbReference>
<keyword evidence="11" id="KW-0449">Lipoprotein</keyword>
<reference evidence="12 13" key="2">
    <citation type="journal article" date="2018" name="Annu Rev Anim Biosci">
        <title>Bat Biology, Genomes, and the Bat1K Project: To Generate Chromosome-Level Genomes for All Living Bat Species.</title>
        <authorList>
            <person name="Teeling E.C."/>
            <person name="Vernes S.C."/>
            <person name="Davalos L.M."/>
            <person name="Ray D.A."/>
            <person name="Gilbert M.T.P."/>
            <person name="Myers E."/>
        </authorList>
    </citation>
    <scope>NUCLEOTIDE SEQUENCE</scope>
</reference>
<evidence type="ECO:0000256" key="1">
    <source>
        <dbReference type="ARBA" id="ARBA00003688"/>
    </source>
</evidence>
<keyword evidence="7 10" id="KW-0732">Signal</keyword>
<feature type="chain" id="PRO_5044625486" description="Apolipoprotein C-IV" evidence="10">
    <location>
        <begin position="28"/>
        <end position="127"/>
    </location>
</feature>
<evidence type="ECO:0000313" key="11">
    <source>
        <dbReference type="EMBL" id="KAF6287514.1"/>
    </source>
</evidence>
<dbReference type="RefSeq" id="XP_032983035.1">
    <property type="nucleotide sequence ID" value="XM_033127144.1"/>
</dbReference>
<evidence type="ECO:0000256" key="5">
    <source>
        <dbReference type="ARBA" id="ARBA00022448"/>
    </source>
</evidence>
<keyword evidence="5" id="KW-0813">Transport</keyword>
<reference evidence="12 13" key="3">
    <citation type="submission" date="2018-12" db="EMBL/GenBank/DDBJ databases">
        <title>G10K-VGP greater horseshoe bat female genome, primary haplotype.</title>
        <authorList>
            <person name="Teeling E."/>
            <person name="Myers G."/>
            <person name="Vernes S."/>
            <person name="Pippel M."/>
            <person name="Winkler S."/>
            <person name="Fedrigo O."/>
            <person name="Rhie A."/>
            <person name="Koren S."/>
            <person name="Phillippy A."/>
            <person name="Lewin H."/>
            <person name="Damas J."/>
            <person name="Howe K."/>
            <person name="Mountcastle J."/>
            <person name="Jarvis E.D."/>
        </authorList>
    </citation>
    <scope>NUCLEOTIDE SEQUENCE [LARGE SCALE GENOMIC DNA]</scope>
</reference>
<keyword evidence="6" id="KW-0964">Secreted</keyword>
<comment type="similarity">
    <text evidence="3">Belongs to the apolipoprotein C4 family.</text>
</comment>
<dbReference type="PROSITE" id="PS51257">
    <property type="entry name" value="PROKAR_LIPOPROTEIN"/>
    <property type="match status" value="1"/>
</dbReference>
<evidence type="ECO:0000256" key="4">
    <source>
        <dbReference type="ARBA" id="ARBA00013939"/>
    </source>
</evidence>
<organism evidence="12 13">
    <name type="scientific">Rhinolophus ferrumequinum</name>
    <name type="common">Greater horseshoe bat</name>
    <dbReference type="NCBI Taxonomy" id="59479"/>
    <lineage>
        <taxon>Eukaryota</taxon>
        <taxon>Metazoa</taxon>
        <taxon>Chordata</taxon>
        <taxon>Craniata</taxon>
        <taxon>Vertebrata</taxon>
        <taxon>Euteleostomi</taxon>
        <taxon>Mammalia</taxon>
        <taxon>Eutheria</taxon>
        <taxon>Laurasiatheria</taxon>
        <taxon>Chiroptera</taxon>
        <taxon>Yinpterochiroptera</taxon>
        <taxon>Rhinolophoidea</taxon>
        <taxon>Rhinolophidae</taxon>
        <taxon>Rhinolophinae</taxon>
        <taxon>Rhinolophus</taxon>
    </lineage>
</organism>
<evidence type="ECO:0000256" key="3">
    <source>
        <dbReference type="ARBA" id="ARBA00007402"/>
    </source>
</evidence>
<dbReference type="GeneID" id="117034345"/>
<keyword evidence="13" id="KW-1185">Reference proteome</keyword>
<reference evidence="12" key="5">
    <citation type="submission" date="2025-05" db="UniProtKB">
        <authorList>
            <consortium name="Ensembl"/>
        </authorList>
    </citation>
    <scope>IDENTIFICATION</scope>
</reference>
<comment type="subcellular location">
    <subcellularLocation>
        <location evidence="2">Secreted</location>
    </subcellularLocation>
</comment>
<keyword evidence="8" id="KW-0445">Lipid transport</keyword>